<dbReference type="PANTHER" id="PTHR47338:SF10">
    <property type="entry name" value="TRANSCRIPTION FACTOR DOMAIN-CONTAINING PROTEIN-RELATED"/>
    <property type="match status" value="1"/>
</dbReference>
<keyword evidence="4" id="KW-0804">Transcription</keyword>
<dbReference type="EMBL" id="JPKY01000018">
    <property type="protein sequence ID" value="KFH46578.1"/>
    <property type="molecule type" value="Genomic_DNA"/>
</dbReference>
<dbReference type="Pfam" id="PF00172">
    <property type="entry name" value="Zn_clus"/>
    <property type="match status" value="1"/>
</dbReference>
<sequence>MDSVDSPSSPFACSECKTRKVKCDKTKPTCHRCIKDGAGCHYPTARKRPPPLPSRPQVQEMENRLVELENQLSQKEAMERQLLLNLDTVRAGTELVGTGRYEQLPPQWQIETLTNLYFEKLHPEMPMVHPSRYLASLYQPPHMQPPMCLQYIIMALAAGAAVAYKELADPFYRRSRYYIEADEMKEDGYHVTLAHCQCWALIGAYEAQNLLFARGSMSTSRAVRLSQVLGIHLLDGPGAVNPSMPPPRDWVEMEERRRTFWAVFYLDRGTSSSATWPVLIDVTTRLPASEEAYQSSIEEPSITLPEALTYDSQPRSAFACRVVAIHLLRECLDLTQSHHHHHSAALSDPAAKDSIFWGRFNQLDSSLLVAFATLPEALRCPCNAHDSNAVLVNLQLHTATIALYRAAVAVSHSYTPYSQQAAHQQDEASSTIARIEAMIHPAAQVIVTTIALAKDINTRFRNPFVAFAGFMAASVFLKEYMSTGNEESVHKLTALLDVMVAVGKESPRSFPSTLAVQLAQELDRTGVDPTAMHKVRPLVDKMDVSTPVLGKEDGGTGMVILCPFEQPVESRPQTMDG</sequence>
<gene>
    <name evidence="8" type="ORF">ACRE_026460</name>
</gene>
<dbReference type="CDD" id="cd00067">
    <property type="entry name" value="GAL4"/>
    <property type="match status" value="1"/>
</dbReference>
<dbReference type="OrthoDB" id="3037908at2759"/>
<dbReference type="InterPro" id="IPR036864">
    <property type="entry name" value="Zn2-C6_fun-type_DNA-bd_sf"/>
</dbReference>
<evidence type="ECO:0000313" key="8">
    <source>
        <dbReference type="EMBL" id="KFH46578.1"/>
    </source>
</evidence>
<evidence type="ECO:0000256" key="4">
    <source>
        <dbReference type="ARBA" id="ARBA00023163"/>
    </source>
</evidence>
<dbReference type="PROSITE" id="PS00463">
    <property type="entry name" value="ZN2_CY6_FUNGAL_1"/>
    <property type="match status" value="1"/>
</dbReference>
<dbReference type="STRING" id="857340.A0A086TB46"/>
<reference evidence="9" key="1">
    <citation type="journal article" date="2014" name="Genome Announc.">
        <title>Genome sequence and annotation of Acremonium chrysogenum, producer of the beta-lactam antibiotic cephalosporin C.</title>
        <authorList>
            <person name="Terfehr D."/>
            <person name="Dahlmann T.A."/>
            <person name="Specht T."/>
            <person name="Zadra I."/>
            <person name="Kuernsteiner H."/>
            <person name="Kueck U."/>
        </authorList>
    </citation>
    <scope>NUCLEOTIDE SEQUENCE [LARGE SCALE GENOMIC DNA]</scope>
    <source>
        <strain evidence="9">ATCC 11550 / CBS 779.69 / DSM 880 / IAM 14645 / JCM 23072 / IMI 49137</strain>
    </source>
</reference>
<evidence type="ECO:0000256" key="5">
    <source>
        <dbReference type="ARBA" id="ARBA00023242"/>
    </source>
</evidence>
<dbReference type="Gene3D" id="4.10.240.10">
    <property type="entry name" value="Zn(2)-C6 fungal-type DNA-binding domain"/>
    <property type="match status" value="1"/>
</dbReference>
<evidence type="ECO:0000313" key="9">
    <source>
        <dbReference type="Proteomes" id="UP000029964"/>
    </source>
</evidence>
<dbReference type="CDD" id="cd12148">
    <property type="entry name" value="fungal_TF_MHR"/>
    <property type="match status" value="1"/>
</dbReference>
<dbReference type="GO" id="GO:0000981">
    <property type="term" value="F:DNA-binding transcription factor activity, RNA polymerase II-specific"/>
    <property type="evidence" value="ECO:0007669"/>
    <property type="project" value="InterPro"/>
</dbReference>
<dbReference type="PROSITE" id="PS50048">
    <property type="entry name" value="ZN2_CY6_FUNGAL_2"/>
    <property type="match status" value="1"/>
</dbReference>
<feature type="coiled-coil region" evidence="6">
    <location>
        <begin position="58"/>
        <end position="85"/>
    </location>
</feature>
<dbReference type="HOGENOM" id="CLU_011017_4_1_1"/>
<dbReference type="Pfam" id="PF04082">
    <property type="entry name" value="Fungal_trans"/>
    <property type="match status" value="1"/>
</dbReference>
<keyword evidence="6" id="KW-0175">Coiled coil</keyword>
<evidence type="ECO:0000256" key="2">
    <source>
        <dbReference type="ARBA" id="ARBA00022723"/>
    </source>
</evidence>
<dbReference type="InterPro" id="IPR007219">
    <property type="entry name" value="XnlR_reg_dom"/>
</dbReference>
<dbReference type="SMART" id="SM00066">
    <property type="entry name" value="GAL4"/>
    <property type="match status" value="1"/>
</dbReference>
<dbReference type="InterPro" id="IPR001138">
    <property type="entry name" value="Zn2Cys6_DnaBD"/>
</dbReference>
<dbReference type="SMART" id="SM00906">
    <property type="entry name" value="Fungal_trans"/>
    <property type="match status" value="1"/>
</dbReference>
<proteinExistence type="predicted"/>
<dbReference type="GO" id="GO:0005634">
    <property type="term" value="C:nucleus"/>
    <property type="evidence" value="ECO:0007669"/>
    <property type="project" value="UniProtKB-SubCell"/>
</dbReference>
<organism evidence="8 9">
    <name type="scientific">Hapsidospora chrysogenum (strain ATCC 11550 / CBS 779.69 / DSM 880 / IAM 14645 / JCM 23072 / IMI 49137)</name>
    <name type="common">Acremonium chrysogenum</name>
    <dbReference type="NCBI Taxonomy" id="857340"/>
    <lineage>
        <taxon>Eukaryota</taxon>
        <taxon>Fungi</taxon>
        <taxon>Dikarya</taxon>
        <taxon>Ascomycota</taxon>
        <taxon>Pezizomycotina</taxon>
        <taxon>Sordariomycetes</taxon>
        <taxon>Hypocreomycetidae</taxon>
        <taxon>Hypocreales</taxon>
        <taxon>Bionectriaceae</taxon>
        <taxon>Hapsidospora</taxon>
    </lineage>
</organism>
<dbReference type="GO" id="GO:0003677">
    <property type="term" value="F:DNA binding"/>
    <property type="evidence" value="ECO:0007669"/>
    <property type="project" value="InterPro"/>
</dbReference>
<dbReference type="GO" id="GO:0006351">
    <property type="term" value="P:DNA-templated transcription"/>
    <property type="evidence" value="ECO:0007669"/>
    <property type="project" value="InterPro"/>
</dbReference>
<dbReference type="InterPro" id="IPR050815">
    <property type="entry name" value="TF_fung"/>
</dbReference>
<dbReference type="PANTHER" id="PTHR47338">
    <property type="entry name" value="ZN(II)2CYS6 TRANSCRIPTION FACTOR (EUROFUNG)-RELATED"/>
    <property type="match status" value="1"/>
</dbReference>
<keyword evidence="2" id="KW-0479">Metal-binding</keyword>
<evidence type="ECO:0000256" key="6">
    <source>
        <dbReference type="SAM" id="Coils"/>
    </source>
</evidence>
<name>A0A086TB46_HAPC1</name>
<feature type="domain" description="Zn(2)-C6 fungal-type" evidence="7">
    <location>
        <begin position="12"/>
        <end position="42"/>
    </location>
</feature>
<dbReference type="GO" id="GO:0008270">
    <property type="term" value="F:zinc ion binding"/>
    <property type="evidence" value="ECO:0007669"/>
    <property type="project" value="InterPro"/>
</dbReference>
<dbReference type="SUPFAM" id="SSF57701">
    <property type="entry name" value="Zn2/Cys6 DNA-binding domain"/>
    <property type="match status" value="1"/>
</dbReference>
<protein>
    <submittedName>
        <fullName evidence="8">Lactose regulatory protein-like protein</fullName>
    </submittedName>
</protein>
<evidence type="ECO:0000256" key="1">
    <source>
        <dbReference type="ARBA" id="ARBA00004123"/>
    </source>
</evidence>
<keyword evidence="5" id="KW-0539">Nucleus</keyword>
<accession>A0A086TB46</accession>
<dbReference type="AlphaFoldDB" id="A0A086TB46"/>
<keyword evidence="3" id="KW-0805">Transcription regulation</keyword>
<comment type="subcellular location">
    <subcellularLocation>
        <location evidence="1">Nucleus</location>
    </subcellularLocation>
</comment>
<dbReference type="Proteomes" id="UP000029964">
    <property type="component" value="Unassembled WGS sequence"/>
</dbReference>
<keyword evidence="9" id="KW-1185">Reference proteome</keyword>
<evidence type="ECO:0000256" key="3">
    <source>
        <dbReference type="ARBA" id="ARBA00023015"/>
    </source>
</evidence>
<evidence type="ECO:0000259" key="7">
    <source>
        <dbReference type="PROSITE" id="PS50048"/>
    </source>
</evidence>
<comment type="caution">
    <text evidence="8">The sequence shown here is derived from an EMBL/GenBank/DDBJ whole genome shotgun (WGS) entry which is preliminary data.</text>
</comment>